<feature type="domain" description="FHA" evidence="1">
    <location>
        <begin position="31"/>
        <end position="81"/>
    </location>
</feature>
<proteinExistence type="predicted"/>
<dbReference type="InterPro" id="IPR046883">
    <property type="entry name" value="T6SS_FHA_C"/>
</dbReference>
<dbReference type="SUPFAM" id="SSF49879">
    <property type="entry name" value="SMAD/FHA domain"/>
    <property type="match status" value="1"/>
</dbReference>
<evidence type="ECO:0000313" key="2">
    <source>
        <dbReference type="EMBL" id="BBL90778.1"/>
    </source>
</evidence>
<dbReference type="CDD" id="cd00060">
    <property type="entry name" value="FHA"/>
    <property type="match status" value="1"/>
</dbReference>
<protein>
    <submittedName>
        <fullName evidence="2">FHA domain-containing protein</fullName>
    </submittedName>
</protein>
<organism evidence="2 3">
    <name type="scientific">Vibrio rotiferianus</name>
    <dbReference type="NCBI Taxonomy" id="190895"/>
    <lineage>
        <taxon>Bacteria</taxon>
        <taxon>Pseudomonadati</taxon>
        <taxon>Pseudomonadota</taxon>
        <taxon>Gammaproteobacteria</taxon>
        <taxon>Vibrionales</taxon>
        <taxon>Vibrionaceae</taxon>
        <taxon>Vibrio</taxon>
    </lineage>
</organism>
<dbReference type="Proteomes" id="UP000315115">
    <property type="component" value="Chromosome 2"/>
</dbReference>
<dbReference type="EMBL" id="AP019799">
    <property type="protein sequence ID" value="BBL90778.1"/>
    <property type="molecule type" value="Genomic_DNA"/>
</dbReference>
<dbReference type="SMART" id="SM00240">
    <property type="entry name" value="FHA"/>
    <property type="match status" value="1"/>
</dbReference>
<dbReference type="InterPro" id="IPR000253">
    <property type="entry name" value="FHA_dom"/>
</dbReference>
<dbReference type="AlphaFoldDB" id="A0A510ICB2"/>
<dbReference type="Gene3D" id="2.60.200.20">
    <property type="match status" value="1"/>
</dbReference>
<evidence type="ECO:0000313" key="3">
    <source>
        <dbReference type="Proteomes" id="UP000315115"/>
    </source>
</evidence>
<sequence length="394" mass="44399">MLLLSITSFHKFTPEIETDFKFNEGSEHAKATFGRSEDCDWTLPDPERVVSSLHGELVKFGDTFLIRDMSTNGIFVNNAVSPIGQGNEVHLNDGDTLSIGDYQVTVEVTSESEIGSNRIDNIAAEKHQKTLVPTAKSDYDDFGFSIPEVLETNPKEECSTQLDIGLTDDFFDVSDTPHIIENKLEEDGLRDNKSSINAGGCEELNAFITGLGINPQLIPQSNKEDWYKQLGESFSLMLLGLMETLHKRAQFKQNNRLNHTAFQKQENNPLKFSANLEDAIHNLYNRQTSSFIDPNAAIREAFLDIEKHESALMKGVEGSVLGVMSLVDPESISISNQSDSSLINKIKPSRKYIKNWRSFQNIHRQLFDEIVNSDTPFYLDDFAKYYDSSQRGEH</sequence>
<gene>
    <name evidence="2" type="ORF">VroAM7_34310</name>
</gene>
<evidence type="ECO:0000259" key="1">
    <source>
        <dbReference type="PROSITE" id="PS50006"/>
    </source>
</evidence>
<name>A0A510ICB2_9VIBR</name>
<accession>A0A510ICB2</accession>
<dbReference type="NCBIfam" id="TIGR03354">
    <property type="entry name" value="VI_FHA"/>
    <property type="match status" value="2"/>
</dbReference>
<dbReference type="Pfam" id="PF00498">
    <property type="entry name" value="FHA"/>
    <property type="match status" value="1"/>
</dbReference>
<dbReference type="RefSeq" id="WP_143693510.1">
    <property type="nucleotide sequence ID" value="NZ_AP019799.1"/>
</dbReference>
<dbReference type="PROSITE" id="PS50006">
    <property type="entry name" value="FHA_DOMAIN"/>
    <property type="match status" value="1"/>
</dbReference>
<dbReference type="InterPro" id="IPR008984">
    <property type="entry name" value="SMAD_FHA_dom_sf"/>
</dbReference>
<dbReference type="Pfam" id="PF20232">
    <property type="entry name" value="T6SS_FHA_C"/>
    <property type="match status" value="1"/>
</dbReference>
<dbReference type="InterPro" id="IPR017735">
    <property type="entry name" value="T6SS_FHA"/>
</dbReference>
<reference evidence="3" key="1">
    <citation type="submission" date="2019-07" db="EMBL/GenBank/DDBJ databases">
        <title>Complete Genome Sequences of Vibrion rotiferianus strain AM7.</title>
        <authorList>
            <person name="Miyazaki K."/>
            <person name="Wiseschart A."/>
            <person name="Pootanakit K."/>
            <person name="Ishimori K."/>
            <person name="Kitahara K."/>
        </authorList>
    </citation>
    <scope>NUCLEOTIDE SEQUENCE [LARGE SCALE GENOMIC DNA]</scope>
    <source>
        <strain evidence="3">AM7</strain>
    </source>
</reference>